<dbReference type="InterPro" id="IPR051029">
    <property type="entry name" value="mRNA_Capping_Enz/RNA_Phosphat"/>
</dbReference>
<evidence type="ECO:0000256" key="8">
    <source>
        <dbReference type="ARBA" id="ARBA00023134"/>
    </source>
</evidence>
<evidence type="ECO:0000256" key="1">
    <source>
        <dbReference type="ARBA" id="ARBA00004123"/>
    </source>
</evidence>
<dbReference type="Gene3D" id="3.30.470.30">
    <property type="entry name" value="DNA ligase/mRNA capping enzyme"/>
    <property type="match status" value="1"/>
</dbReference>
<feature type="compositionally biased region" description="Low complexity" evidence="11">
    <location>
        <begin position="8"/>
        <end position="20"/>
    </location>
</feature>
<dbReference type="EC" id="2.7.7.50" evidence="2"/>
<evidence type="ECO:0000259" key="13">
    <source>
        <dbReference type="Pfam" id="PF03919"/>
    </source>
</evidence>
<keyword evidence="14" id="KW-0378">Hydrolase</keyword>
<dbReference type="GO" id="GO:0006370">
    <property type="term" value="P:7-methylguanosine mRNA capping"/>
    <property type="evidence" value="ECO:0007669"/>
    <property type="project" value="UniProtKB-KW"/>
</dbReference>
<dbReference type="GO" id="GO:0005524">
    <property type="term" value="F:ATP binding"/>
    <property type="evidence" value="ECO:0007669"/>
    <property type="project" value="InterPro"/>
</dbReference>
<dbReference type="EMBL" id="LN871598">
    <property type="protein sequence ID" value="CTQ41053.1"/>
    <property type="molecule type" value="Genomic_DNA"/>
</dbReference>
<protein>
    <recommendedName>
        <fullName evidence="2">mRNA guanylyltransferase</fullName>
        <ecNumber evidence="2">2.7.7.50</ecNumber>
    </recommendedName>
</protein>
<dbReference type="GO" id="GO:0004484">
    <property type="term" value="F:mRNA guanylyltransferase activity"/>
    <property type="evidence" value="ECO:0007669"/>
    <property type="project" value="UniProtKB-EC"/>
</dbReference>
<dbReference type="GO" id="GO:0005634">
    <property type="term" value="C:nucleus"/>
    <property type="evidence" value="ECO:0007669"/>
    <property type="project" value="UniProtKB-SubCell"/>
</dbReference>
<dbReference type="Pfam" id="PF01331">
    <property type="entry name" value="mRNA_cap_enzyme"/>
    <property type="match status" value="1"/>
</dbReference>
<dbReference type="Proteomes" id="UP000002899">
    <property type="component" value="Chromosome III"/>
</dbReference>
<feature type="domain" description="mRNA capping enzyme adenylation" evidence="12">
    <location>
        <begin position="47"/>
        <end position="239"/>
    </location>
</feature>
<comment type="catalytic activity">
    <reaction evidence="10">
        <text>a 5'-end diphospho-ribonucleoside in mRNA + GTP + H(+) = a 5'-end (5'-triphosphoguanosine)-ribonucleoside in mRNA + diphosphate</text>
        <dbReference type="Rhea" id="RHEA:67012"/>
        <dbReference type="Rhea" id="RHEA-COMP:17165"/>
        <dbReference type="Rhea" id="RHEA-COMP:17166"/>
        <dbReference type="ChEBI" id="CHEBI:15378"/>
        <dbReference type="ChEBI" id="CHEBI:33019"/>
        <dbReference type="ChEBI" id="CHEBI:37565"/>
        <dbReference type="ChEBI" id="CHEBI:167616"/>
        <dbReference type="ChEBI" id="CHEBI:167617"/>
        <dbReference type="EC" id="2.7.7.50"/>
    </reaction>
    <physiologicalReaction direction="left-to-right" evidence="10">
        <dbReference type="Rhea" id="RHEA:67013"/>
    </physiologicalReaction>
</comment>
<keyword evidence="3" id="KW-0507">mRNA processing</keyword>
<evidence type="ECO:0000256" key="7">
    <source>
        <dbReference type="ARBA" id="ARBA00023042"/>
    </source>
</evidence>
<dbReference type="InterPro" id="IPR001339">
    <property type="entry name" value="mRNA_cap_enzyme_adenylation"/>
</dbReference>
<dbReference type="GeneID" id="24425096"/>
<evidence type="ECO:0000256" key="2">
    <source>
        <dbReference type="ARBA" id="ARBA00012475"/>
    </source>
</evidence>
<reference evidence="14 15" key="1">
    <citation type="journal article" date="2012" name="Nucleic Acids Res.">
        <title>Sequencing of the smallest Apicomplexan genome from the human pathogen Babesia microti.</title>
        <authorList>
            <person name="Cornillot E."/>
            <person name="Hadj-Kaddour K."/>
            <person name="Dassouli A."/>
            <person name="Noel B."/>
            <person name="Ranwez V."/>
            <person name="Vacherie B."/>
            <person name="Augagneur Y."/>
            <person name="Bres V."/>
            <person name="Duclos A."/>
            <person name="Randazzo S."/>
            <person name="Carcy B."/>
            <person name="Debierre-Grockiego F."/>
            <person name="Delbecq S."/>
            <person name="Moubri-Menage K."/>
            <person name="Shams-Eldin H."/>
            <person name="Usmani-Brown S."/>
            <person name="Bringaud F."/>
            <person name="Wincker P."/>
            <person name="Vivares C.P."/>
            <person name="Schwarz R.T."/>
            <person name="Schetters T.P."/>
            <person name="Krause P.J."/>
            <person name="Gorenflot A."/>
            <person name="Berry V."/>
            <person name="Barbe V."/>
            <person name="Ben Mamoun C."/>
        </authorList>
    </citation>
    <scope>NUCLEOTIDE SEQUENCE [LARGE SCALE GENOMIC DNA]</scope>
    <source>
        <strain evidence="14 15">RI</strain>
    </source>
</reference>
<reference evidence="14 15" key="2">
    <citation type="journal article" date="2013" name="PLoS ONE">
        <title>Whole genome mapping and re-organization of the nuclear and mitochondrial genomes of Babesia microti isolates.</title>
        <authorList>
            <person name="Cornillot E."/>
            <person name="Dassouli A."/>
            <person name="Garg A."/>
            <person name="Pachikara N."/>
            <person name="Randazzo S."/>
            <person name="Depoix D."/>
            <person name="Carcy B."/>
            <person name="Delbecq S."/>
            <person name="Frutos R."/>
            <person name="Silva J.C."/>
            <person name="Sutton R."/>
            <person name="Krause P.J."/>
            <person name="Mamoun C.B."/>
        </authorList>
    </citation>
    <scope>NUCLEOTIDE SEQUENCE [LARGE SCALE GENOMIC DNA]</scope>
    <source>
        <strain evidence="14 15">RI</strain>
    </source>
</reference>
<dbReference type="KEGG" id="bmic:BMR1_03g02270"/>
<evidence type="ECO:0000313" key="15">
    <source>
        <dbReference type="Proteomes" id="UP000002899"/>
    </source>
</evidence>
<organism evidence="14 15">
    <name type="scientific">Babesia microti (strain RI)</name>
    <dbReference type="NCBI Taxonomy" id="1133968"/>
    <lineage>
        <taxon>Eukaryota</taxon>
        <taxon>Sar</taxon>
        <taxon>Alveolata</taxon>
        <taxon>Apicomplexa</taxon>
        <taxon>Aconoidasida</taxon>
        <taxon>Piroplasmida</taxon>
        <taxon>Babesiidae</taxon>
        <taxon>Babesia</taxon>
    </lineage>
</organism>
<keyword evidence="6" id="KW-0547">Nucleotide-binding</keyword>
<gene>
    <name evidence="14" type="ORF">BMR1_03g02270</name>
</gene>
<dbReference type="SUPFAM" id="SSF50249">
    <property type="entry name" value="Nucleic acid-binding proteins"/>
    <property type="match status" value="1"/>
</dbReference>
<evidence type="ECO:0000256" key="11">
    <source>
        <dbReference type="SAM" id="MobiDB-lite"/>
    </source>
</evidence>
<dbReference type="Gene3D" id="2.40.50.140">
    <property type="entry name" value="Nucleic acid-binding proteins"/>
    <property type="match status" value="1"/>
</dbReference>
<evidence type="ECO:0000256" key="4">
    <source>
        <dbReference type="ARBA" id="ARBA00022679"/>
    </source>
</evidence>
<dbReference type="GO" id="GO:0005525">
    <property type="term" value="F:GTP binding"/>
    <property type="evidence" value="ECO:0007669"/>
    <property type="project" value="UniProtKB-KW"/>
</dbReference>
<keyword evidence="9" id="KW-0539">Nucleus</keyword>
<dbReference type="RefSeq" id="XP_012649064.1">
    <property type="nucleotide sequence ID" value="XM_012793610.1"/>
</dbReference>
<keyword evidence="4 14" id="KW-0808">Transferase</keyword>
<keyword evidence="8" id="KW-0342">GTP-binding</keyword>
<dbReference type="CDD" id="cd07895">
    <property type="entry name" value="Adenylation_mRNA_capping"/>
    <property type="match status" value="1"/>
</dbReference>
<accession>A0A0K3AQZ9</accession>
<dbReference type="SUPFAM" id="SSF56091">
    <property type="entry name" value="DNA ligase/mRNA capping enzyme, catalytic domain"/>
    <property type="match status" value="1"/>
</dbReference>
<dbReference type="OMA" id="KDYYVCE"/>
<dbReference type="Pfam" id="PF03919">
    <property type="entry name" value="mRNA_cap_C"/>
    <property type="match status" value="1"/>
</dbReference>
<evidence type="ECO:0000256" key="9">
    <source>
        <dbReference type="ARBA" id="ARBA00023242"/>
    </source>
</evidence>
<dbReference type="VEuPathDB" id="PiroplasmaDB:BMR1_03g02270"/>
<evidence type="ECO:0000259" key="12">
    <source>
        <dbReference type="Pfam" id="PF01331"/>
    </source>
</evidence>
<evidence type="ECO:0000313" key="14">
    <source>
        <dbReference type="EMBL" id="CTQ41053.1"/>
    </source>
</evidence>
<comment type="subcellular location">
    <subcellularLocation>
        <location evidence="1">Nucleus</location>
    </subcellularLocation>
</comment>
<proteinExistence type="predicted"/>
<dbReference type="PANTHER" id="PTHR10367">
    <property type="entry name" value="MRNA-CAPPING ENZYME"/>
    <property type="match status" value="1"/>
</dbReference>
<keyword evidence="15" id="KW-1185">Reference proteome</keyword>
<evidence type="ECO:0000256" key="6">
    <source>
        <dbReference type="ARBA" id="ARBA00022741"/>
    </source>
</evidence>
<dbReference type="InterPro" id="IPR013846">
    <property type="entry name" value="mRNA_cap_enzyme_C"/>
</dbReference>
<dbReference type="AlphaFoldDB" id="A0A0K3AQZ9"/>
<sequence>MSRQSNSLPEPTGLPGLPLTNSQGRKEVLTKIRDLCGWHMNSFPGSQPVSLSRNNINFLYRDDYVVCEKSDGIRAMLLAASGAIFLIGRKEEVHRIDMILPLRGVVGDRHQLTLLDGELVKDKQNGITRCRYLIFDAISIHRQSVRHYNFLERLCMVYKDVIQPLLKVDTKKDMPDLVSEWNKVDFPLEIYLKDFFDLSHLPNLKDISRLLPHTSDGLIFTPVNQPYIPGTCKQLLKWKPPHLNTVDFSVDILYDEKGLPRLAQLFASVSGTRVFYNEFLSPYGKVYKELIESAMNEHIVQRIVECGWVPDKRVWTFIPYLKQNPTNTHRAGNDGKLPYDFDNGEWVLGGWVAERIRVDKKDPNNINVITNVKESIEDDITFGNLIKEITQIMSQGKKPLWDKCYMSSSWVG</sequence>
<dbReference type="GO" id="GO:0016787">
    <property type="term" value="F:hydrolase activity"/>
    <property type="evidence" value="ECO:0007669"/>
    <property type="project" value="UniProtKB-KW"/>
</dbReference>
<dbReference type="OrthoDB" id="200924at2759"/>
<name>A0A0K3AQZ9_BABMR</name>
<keyword evidence="5 14" id="KW-0548">Nucleotidyltransferase</keyword>
<evidence type="ECO:0000256" key="3">
    <source>
        <dbReference type="ARBA" id="ARBA00022664"/>
    </source>
</evidence>
<evidence type="ECO:0000256" key="10">
    <source>
        <dbReference type="ARBA" id="ARBA00044624"/>
    </source>
</evidence>
<evidence type="ECO:0000256" key="5">
    <source>
        <dbReference type="ARBA" id="ARBA00022695"/>
    </source>
</evidence>
<reference evidence="14 15" key="3">
    <citation type="journal article" date="2016" name="Sci. Rep.">
        <title>Genome-wide diversity and gene expression profiling of Babesia microti isolates identify polymorphic genes that mediate host-pathogen interactions.</title>
        <authorList>
            <person name="Silva J.C."/>
            <person name="Cornillot E."/>
            <person name="McCracken C."/>
            <person name="Usmani-Brown S."/>
            <person name="Dwivedi A."/>
            <person name="Ifeonu O.O."/>
            <person name="Crabtree J."/>
            <person name="Gotia H.T."/>
            <person name="Virji A.Z."/>
            <person name="Reynes C."/>
            <person name="Colinge J."/>
            <person name="Kumar V."/>
            <person name="Lawres L."/>
            <person name="Pazzi J.E."/>
            <person name="Pablo J.V."/>
            <person name="Hung C."/>
            <person name="Brancato J."/>
            <person name="Kumari P."/>
            <person name="Orvis J."/>
            <person name="Tretina K."/>
            <person name="Chibucos M."/>
            <person name="Ott S."/>
            <person name="Sadzewicz L."/>
            <person name="Sengamalay N."/>
            <person name="Shetty A.C."/>
            <person name="Su Q."/>
            <person name="Tallon L."/>
            <person name="Fraser C.M."/>
            <person name="Frutos R."/>
            <person name="Molina D.M."/>
            <person name="Krause P.J."/>
            <person name="Ben Mamoun C."/>
        </authorList>
    </citation>
    <scope>NUCLEOTIDE SEQUENCE [LARGE SCALE GENOMIC DNA]</scope>
    <source>
        <strain evidence="14 15">RI</strain>
    </source>
</reference>
<dbReference type="PANTHER" id="PTHR10367:SF17">
    <property type="entry name" value="MRNA-CAPPING ENZYME"/>
    <property type="match status" value="1"/>
</dbReference>
<feature type="region of interest" description="Disordered" evidence="11">
    <location>
        <begin position="1"/>
        <end position="22"/>
    </location>
</feature>
<feature type="domain" description="mRNA capping enzyme C-terminal" evidence="13">
    <location>
        <begin position="350"/>
        <end position="385"/>
    </location>
</feature>
<keyword evidence="7" id="KW-0506">mRNA capping</keyword>
<dbReference type="InterPro" id="IPR012340">
    <property type="entry name" value="NA-bd_OB-fold"/>
</dbReference>